<protein>
    <recommendedName>
        <fullName evidence="6">MucBP domain-containing protein</fullName>
    </recommendedName>
</protein>
<keyword evidence="5" id="KW-1185">Reference proteome</keyword>
<dbReference type="EMBL" id="AJAS01000008">
    <property type="protein sequence ID" value="EOI03037.1"/>
    <property type="molecule type" value="Genomic_DNA"/>
</dbReference>
<dbReference type="EMBL" id="ASWB01000001">
    <property type="protein sequence ID" value="EOT74086.1"/>
    <property type="molecule type" value="Genomic_DNA"/>
</dbReference>
<comment type="caution">
    <text evidence="2">The sequence shown here is derived from an EMBL/GenBank/DDBJ whole genome shotgun (WGS) entry which is preliminary data.</text>
</comment>
<dbReference type="Proteomes" id="UP000014157">
    <property type="component" value="Unassembled WGS sequence"/>
</dbReference>
<accession>R2TS65</accession>
<evidence type="ECO:0000313" key="5">
    <source>
        <dbReference type="Proteomes" id="UP000014157"/>
    </source>
</evidence>
<evidence type="ECO:0000313" key="2">
    <source>
        <dbReference type="EMBL" id="EOI03037.1"/>
    </source>
</evidence>
<gene>
    <name evidence="3" type="ORF">I586_01082</name>
    <name evidence="2" type="ORF">UAY_00784</name>
</gene>
<evidence type="ECO:0008006" key="6">
    <source>
        <dbReference type="Google" id="ProtNLM"/>
    </source>
</evidence>
<dbReference type="RefSeq" id="WP_010764181.1">
    <property type="nucleotide sequence ID" value="NZ_ASWB01000001.1"/>
</dbReference>
<reference evidence="2 4" key="1">
    <citation type="submission" date="2013-02" db="EMBL/GenBank/DDBJ databases">
        <title>The Genome Sequence of Enterococcus moraviensis BAA-383.</title>
        <authorList>
            <consortium name="The Broad Institute Genome Sequencing Platform"/>
            <consortium name="The Broad Institute Genome Sequencing Center for Infectious Disease"/>
            <person name="Earl A.M."/>
            <person name="Gilmore M.S."/>
            <person name="Lebreton F."/>
            <person name="Walker B."/>
            <person name="Young S.K."/>
            <person name="Zeng Q."/>
            <person name="Gargeya S."/>
            <person name="Fitzgerald M."/>
            <person name="Haas B."/>
            <person name="Abouelleil A."/>
            <person name="Alvarado L."/>
            <person name="Arachchi H.M."/>
            <person name="Berlin A.M."/>
            <person name="Chapman S.B."/>
            <person name="Dewar J."/>
            <person name="Goldberg J."/>
            <person name="Griggs A."/>
            <person name="Gujja S."/>
            <person name="Hansen M."/>
            <person name="Howarth C."/>
            <person name="Imamovic A."/>
            <person name="Larimer J."/>
            <person name="McCowan C."/>
            <person name="Murphy C."/>
            <person name="Neiman D."/>
            <person name="Pearson M."/>
            <person name="Priest M."/>
            <person name="Roberts A."/>
            <person name="Saif S."/>
            <person name="Shea T."/>
            <person name="Sisk P."/>
            <person name="Sykes S."/>
            <person name="Wortman J."/>
            <person name="Nusbaum C."/>
            <person name="Birren B."/>
        </authorList>
    </citation>
    <scope>NUCLEOTIDE SEQUENCE [LARGE SCALE GENOMIC DNA]</scope>
    <source>
        <strain evidence="2 4">ATCC BAA-383</strain>
    </source>
</reference>
<dbReference type="eggNOG" id="ENOG503073E">
    <property type="taxonomic scope" value="Bacteria"/>
</dbReference>
<name>R2TS65_9ENTE</name>
<evidence type="ECO:0000256" key="1">
    <source>
        <dbReference type="SAM" id="MobiDB-lite"/>
    </source>
</evidence>
<evidence type="ECO:0000313" key="4">
    <source>
        <dbReference type="Proteomes" id="UP000013781"/>
    </source>
</evidence>
<reference evidence="3 5" key="2">
    <citation type="submission" date="2013-03" db="EMBL/GenBank/DDBJ databases">
        <title>The Genome Sequence of Enterococcus moraviensis BAA-383 (PacBio/Illumina hybrid assembly).</title>
        <authorList>
            <consortium name="The Broad Institute Genomics Platform"/>
            <consortium name="The Broad Institute Genome Sequencing Center for Infectious Disease"/>
            <person name="Earl A."/>
            <person name="Russ C."/>
            <person name="Gilmore M."/>
            <person name="Surin D."/>
            <person name="Walker B."/>
            <person name="Young S."/>
            <person name="Zeng Q."/>
            <person name="Gargeya S."/>
            <person name="Fitzgerald M."/>
            <person name="Haas B."/>
            <person name="Abouelleil A."/>
            <person name="Allen A.W."/>
            <person name="Alvarado L."/>
            <person name="Arachchi H.M."/>
            <person name="Berlin A.M."/>
            <person name="Chapman S.B."/>
            <person name="Gainer-Dewar J."/>
            <person name="Goldberg J."/>
            <person name="Griggs A."/>
            <person name="Gujja S."/>
            <person name="Hansen M."/>
            <person name="Howarth C."/>
            <person name="Imamovic A."/>
            <person name="Ireland A."/>
            <person name="Larimer J."/>
            <person name="McCowan C."/>
            <person name="Murphy C."/>
            <person name="Pearson M."/>
            <person name="Poon T.W."/>
            <person name="Priest M."/>
            <person name="Roberts A."/>
            <person name="Saif S."/>
            <person name="Shea T."/>
            <person name="Sisk P."/>
            <person name="Sykes S."/>
            <person name="Wortman J."/>
            <person name="Nusbaum C."/>
            <person name="Birren B."/>
        </authorList>
    </citation>
    <scope>NUCLEOTIDE SEQUENCE [LARGE SCALE GENOMIC DNA]</scope>
    <source>
        <strain evidence="3 5">ATCC BAA-383</strain>
    </source>
</reference>
<dbReference type="HOGENOM" id="CLU_334868_0_0_9"/>
<feature type="region of interest" description="Disordered" evidence="1">
    <location>
        <begin position="38"/>
        <end position="64"/>
    </location>
</feature>
<dbReference type="Proteomes" id="UP000013781">
    <property type="component" value="Unassembled WGS sequence"/>
</dbReference>
<proteinExistence type="predicted"/>
<dbReference type="AlphaFoldDB" id="R2TS65"/>
<dbReference type="OrthoDB" id="2193809at2"/>
<dbReference type="PATRIC" id="fig|1158609.3.peg.746"/>
<evidence type="ECO:0000313" key="3">
    <source>
        <dbReference type="EMBL" id="EOT74086.1"/>
    </source>
</evidence>
<sequence>MKKKRMLSIVVFLVIAILVYVKFESIIKANTEEKKTEMVAQTKTTKELSPEPPNPNEEPGWQRYTKNDPLGIFMDAEQKLELRYKFGSSEESQVDQPFVTGSLQGNYGMSAVVPNVYLHDYSKFDVAPPGNPPQLIEVGDVNALERGDDYQGPNTSSPILLSWITDTGEAKTIYKNDPDLTLSNINLYRKTEADQTTTTMLKYNWQMSKGFFKGYLFQATNVLKPYNGTIRVETYLKNITPADANKPVLKNITLNSHYPIGLGYRSEAGETNPIFYLGNNRGLYMEYENHLRLTYRLNYFFNVPNPVTNWIGASTLVGSWSSDNPSASKEQIAEAESKNFLNGHYIFNGITGAGNEKDNGKAGTNVPEPPFWANLAKKDPAFSMKSSVKESFEIGDTISYAFNIGLQKIDDVPSIMLDDTEGFRLKGENTYSLKGQWFDNDSTEIDLFYSVDGGAVKGPYRQRTTPDMLGQGIEFSIDLTEPGDLKPQDHEIEVYAKDLPEEGTGLEPTESNHEVLKLVYVDDDPKIELEETMGAILPGGYKVKGRYTGKDEKYKPATISYKKTTDPDSKYKEMTVVNSPNETFEFTIPEKDMPDANGTYVFSIRAENKYGVLSNVEDVMLSNKQTKPKFVLSDKSKDNLLNQTAKEYPIEFASFTHTGLFYPLTVQYKVDDEKEWQRMTDQPVGAMTAVLTDVTEGPQTIKLPASKLSFGENHVVHFVVSDRFGILSDEQTVSFNMPGKPVIESLDKETDFSMGVDYTVAGTVSLTDAYFPFTFYYKIGTGAYKEVTMAEEPNETSGKFSFIIPKEELPRGVKHVIEIKARDRFAQESNSATLTLEGIRKSDVIVKFIDDAEPPQSIAKDITFTQEIGTSIDLKKENSVLDVIEELKKKYEQILPDPTRVVEFTDDSTTIEYKFKGRLTYVSFPEAFDFKLNVASYKKIRIDDPTVIGMPLVVSDTRASSPGWSLKVKLTEELLNEDGRTTLRNAVRYKSGETETILNDQALKIAQNLKPGEYNVSKDWNPEGNGFKVEIAPGAVNALGKYHGEILLELGETP</sequence>
<organism evidence="2 4">
    <name type="scientific">Enterococcus moraviensis ATCC BAA-383</name>
    <dbReference type="NCBI Taxonomy" id="1158609"/>
    <lineage>
        <taxon>Bacteria</taxon>
        <taxon>Bacillati</taxon>
        <taxon>Bacillota</taxon>
        <taxon>Bacilli</taxon>
        <taxon>Lactobacillales</taxon>
        <taxon>Enterococcaceae</taxon>
        <taxon>Enterococcus</taxon>
    </lineage>
</organism>